<dbReference type="EMBL" id="JBFDAA010000019">
    <property type="protein sequence ID" value="KAL1115670.1"/>
    <property type="molecule type" value="Genomic_DNA"/>
</dbReference>
<feature type="domain" description="Rho-GAP" evidence="3">
    <location>
        <begin position="122"/>
        <end position="323"/>
    </location>
</feature>
<dbReference type="Pfam" id="PF00620">
    <property type="entry name" value="RhoGAP"/>
    <property type="match status" value="1"/>
</dbReference>
<evidence type="ECO:0000256" key="2">
    <source>
        <dbReference type="SAM" id="SignalP"/>
    </source>
</evidence>
<keyword evidence="5" id="KW-1185">Reference proteome</keyword>
<keyword evidence="2" id="KW-0732">Signal</keyword>
<keyword evidence="1" id="KW-0343">GTPase activation</keyword>
<evidence type="ECO:0000313" key="5">
    <source>
        <dbReference type="Proteomes" id="UP001558652"/>
    </source>
</evidence>
<reference evidence="4 5" key="1">
    <citation type="submission" date="2024-07" db="EMBL/GenBank/DDBJ databases">
        <title>Chromosome-level genome assembly of the water stick insect Ranatra chinensis (Heteroptera: Nepidae).</title>
        <authorList>
            <person name="Liu X."/>
        </authorList>
    </citation>
    <scope>NUCLEOTIDE SEQUENCE [LARGE SCALE GENOMIC DNA]</scope>
    <source>
        <strain evidence="4">Cailab_2021Rc</strain>
        <tissue evidence="4">Muscle</tissue>
    </source>
</reference>
<dbReference type="Proteomes" id="UP001558652">
    <property type="component" value="Unassembled WGS sequence"/>
</dbReference>
<dbReference type="PROSITE" id="PS50238">
    <property type="entry name" value="RHOGAP"/>
    <property type="match status" value="1"/>
</dbReference>
<dbReference type="GO" id="GO:0005096">
    <property type="term" value="F:GTPase activator activity"/>
    <property type="evidence" value="ECO:0007669"/>
    <property type="project" value="UniProtKB-KW"/>
</dbReference>
<protein>
    <recommendedName>
        <fullName evidence="3">Rho-GAP domain-containing protein</fullName>
    </recommendedName>
</protein>
<proteinExistence type="predicted"/>
<feature type="signal peptide" evidence="2">
    <location>
        <begin position="1"/>
        <end position="17"/>
    </location>
</feature>
<accession>A0ABD0YKC1</accession>
<dbReference type="AlphaFoldDB" id="A0ABD0YKC1"/>
<comment type="caution">
    <text evidence="4">The sequence shown here is derived from an EMBL/GenBank/DDBJ whole genome shotgun (WGS) entry which is preliminary data.</text>
</comment>
<sequence>MLLKFLIFVYRFSNVVCVTRSHDSLFENERYTGGGGRSAEALGFEEMWAGGESLTSINNNEDSQDDGSGRTRVDFLAEEDMTVLRPLIFVELSALMDKSGQRVGKVKPAKRKRKEDGTLFGLSLATLLEKDSHIMVETHSVPLVFQKVLGELEKRGIQEEGILRVAGNKQRVESLCAKLDHEFYTRPEVADHLIASAHVHELSTLLKRLIRLMPQPLLTSHLLHLFYQSQGVPDCLQALNLLVLLLPTEHRATLYALLTFLANVVANQQSNKMSAHNVAMIMAPSFFPPNVLVAKSGLKAELGLAVQCCRLMEAMMDAGERLWLVPNQLIRQLRIINTGGRKENNDIGGGAAVVRIDAPQFLLNSVPIALDKYSTVGDVIIR</sequence>
<evidence type="ECO:0000256" key="1">
    <source>
        <dbReference type="ARBA" id="ARBA00022468"/>
    </source>
</evidence>
<evidence type="ECO:0000313" key="4">
    <source>
        <dbReference type="EMBL" id="KAL1115670.1"/>
    </source>
</evidence>
<dbReference type="Gene3D" id="1.10.555.10">
    <property type="entry name" value="Rho GTPase activation protein"/>
    <property type="match status" value="1"/>
</dbReference>
<organism evidence="4 5">
    <name type="scientific">Ranatra chinensis</name>
    <dbReference type="NCBI Taxonomy" id="642074"/>
    <lineage>
        <taxon>Eukaryota</taxon>
        <taxon>Metazoa</taxon>
        <taxon>Ecdysozoa</taxon>
        <taxon>Arthropoda</taxon>
        <taxon>Hexapoda</taxon>
        <taxon>Insecta</taxon>
        <taxon>Pterygota</taxon>
        <taxon>Neoptera</taxon>
        <taxon>Paraneoptera</taxon>
        <taxon>Hemiptera</taxon>
        <taxon>Heteroptera</taxon>
        <taxon>Panheteroptera</taxon>
        <taxon>Nepomorpha</taxon>
        <taxon>Nepidae</taxon>
        <taxon>Ranatrinae</taxon>
        <taxon>Ranatra</taxon>
    </lineage>
</organism>
<evidence type="ECO:0000259" key="3">
    <source>
        <dbReference type="PROSITE" id="PS50238"/>
    </source>
</evidence>
<dbReference type="PANTHER" id="PTHR14963">
    <property type="entry name" value="RHO GTPASE ACTIVATING PROTEIN 18,19-RELATED"/>
    <property type="match status" value="1"/>
</dbReference>
<dbReference type="InterPro" id="IPR008936">
    <property type="entry name" value="Rho_GTPase_activation_prot"/>
</dbReference>
<dbReference type="PANTHER" id="PTHR14963:SF1">
    <property type="entry name" value="RHO GTPASE-ACTIVATING PROTEIN CONUNDRUM"/>
    <property type="match status" value="1"/>
</dbReference>
<dbReference type="SUPFAM" id="SSF48350">
    <property type="entry name" value="GTPase activation domain, GAP"/>
    <property type="match status" value="1"/>
</dbReference>
<name>A0ABD0YKC1_9HEMI</name>
<dbReference type="InterPro" id="IPR000198">
    <property type="entry name" value="RhoGAP_dom"/>
</dbReference>
<feature type="chain" id="PRO_5044789761" description="Rho-GAP domain-containing protein" evidence="2">
    <location>
        <begin position="18"/>
        <end position="382"/>
    </location>
</feature>
<dbReference type="SMART" id="SM00324">
    <property type="entry name" value="RhoGAP"/>
    <property type="match status" value="1"/>
</dbReference>
<gene>
    <name evidence="4" type="ORF">AAG570_005960</name>
</gene>